<dbReference type="EMBL" id="JANVFT010000029">
    <property type="protein sequence ID" value="KAJ4495505.1"/>
    <property type="molecule type" value="Genomic_DNA"/>
</dbReference>
<name>A0ABQ8VIP6_9AGAR</name>
<proteinExistence type="predicted"/>
<feature type="compositionally biased region" description="Polar residues" evidence="5">
    <location>
        <begin position="19"/>
        <end position="31"/>
    </location>
</feature>
<evidence type="ECO:0000256" key="1">
    <source>
        <dbReference type="ARBA" id="ARBA00004370"/>
    </source>
</evidence>
<feature type="transmembrane region" description="Helical" evidence="6">
    <location>
        <begin position="96"/>
        <end position="112"/>
    </location>
</feature>
<dbReference type="InterPro" id="IPR012919">
    <property type="entry name" value="SUN_dom"/>
</dbReference>
<dbReference type="Pfam" id="PF07738">
    <property type="entry name" value="Sad1_UNC"/>
    <property type="match status" value="2"/>
</dbReference>
<dbReference type="InterPro" id="IPR045119">
    <property type="entry name" value="SUN1-5"/>
</dbReference>
<accession>A0ABQ8VIP6</accession>
<evidence type="ECO:0000313" key="9">
    <source>
        <dbReference type="Proteomes" id="UP001150217"/>
    </source>
</evidence>
<evidence type="ECO:0000256" key="5">
    <source>
        <dbReference type="SAM" id="MobiDB-lite"/>
    </source>
</evidence>
<comment type="subcellular location">
    <subcellularLocation>
        <location evidence="1">Membrane</location>
    </subcellularLocation>
</comment>
<feature type="transmembrane region" description="Helical" evidence="6">
    <location>
        <begin position="64"/>
        <end position="84"/>
    </location>
</feature>
<evidence type="ECO:0000256" key="6">
    <source>
        <dbReference type="SAM" id="Phobius"/>
    </source>
</evidence>
<evidence type="ECO:0000313" key="8">
    <source>
        <dbReference type="EMBL" id="KAJ4495505.1"/>
    </source>
</evidence>
<protein>
    <recommendedName>
        <fullName evidence="7">SUN domain-containing protein</fullName>
    </recommendedName>
</protein>
<gene>
    <name evidence="8" type="ORF">C8R41DRAFT_918631</name>
</gene>
<feature type="domain" description="SUN" evidence="7">
    <location>
        <begin position="158"/>
        <end position="352"/>
    </location>
</feature>
<keyword evidence="2 6" id="KW-0812">Transmembrane</keyword>
<evidence type="ECO:0000259" key="7">
    <source>
        <dbReference type="PROSITE" id="PS51469"/>
    </source>
</evidence>
<dbReference type="Proteomes" id="UP001150217">
    <property type="component" value="Unassembled WGS sequence"/>
</dbReference>
<dbReference type="Gene3D" id="2.60.120.260">
    <property type="entry name" value="Galactose-binding domain-like"/>
    <property type="match status" value="1"/>
</dbReference>
<keyword evidence="4 6" id="KW-0472">Membrane</keyword>
<evidence type="ECO:0000256" key="3">
    <source>
        <dbReference type="ARBA" id="ARBA00022989"/>
    </source>
</evidence>
<dbReference type="PANTHER" id="PTHR12911">
    <property type="entry name" value="SAD1/UNC-84-LIKE PROTEIN-RELATED"/>
    <property type="match status" value="1"/>
</dbReference>
<evidence type="ECO:0000256" key="4">
    <source>
        <dbReference type="ARBA" id="ARBA00023136"/>
    </source>
</evidence>
<evidence type="ECO:0000256" key="2">
    <source>
        <dbReference type="ARBA" id="ARBA00022692"/>
    </source>
</evidence>
<keyword evidence="9" id="KW-1185">Reference proteome</keyword>
<reference evidence="8" key="1">
    <citation type="submission" date="2022-08" db="EMBL/GenBank/DDBJ databases">
        <title>A Global Phylogenomic Analysis of the Shiitake Genus Lentinula.</title>
        <authorList>
            <consortium name="DOE Joint Genome Institute"/>
            <person name="Sierra-Patev S."/>
            <person name="Min B."/>
            <person name="Naranjo-Ortiz M."/>
            <person name="Looney B."/>
            <person name="Konkel Z."/>
            <person name="Slot J.C."/>
            <person name="Sakamoto Y."/>
            <person name="Steenwyk J.L."/>
            <person name="Rokas A."/>
            <person name="Carro J."/>
            <person name="Camarero S."/>
            <person name="Ferreira P."/>
            <person name="Molpeceres G."/>
            <person name="Ruiz-Duenas F.J."/>
            <person name="Serrano A."/>
            <person name="Henrissat B."/>
            <person name="Drula E."/>
            <person name="Hughes K.W."/>
            <person name="Mata J.L."/>
            <person name="Ishikawa N.K."/>
            <person name="Vargas-Isla R."/>
            <person name="Ushijima S."/>
            <person name="Smith C.A."/>
            <person name="Ahrendt S."/>
            <person name="Andreopoulos W."/>
            <person name="He G."/>
            <person name="Labutti K."/>
            <person name="Lipzen A."/>
            <person name="Ng V."/>
            <person name="Riley R."/>
            <person name="Sandor L."/>
            <person name="Barry K."/>
            <person name="Martinez A.T."/>
            <person name="Xiao Y."/>
            <person name="Gibbons J.G."/>
            <person name="Terashima K."/>
            <person name="Grigoriev I.V."/>
            <person name="Hibbett D.S."/>
        </authorList>
    </citation>
    <scope>NUCLEOTIDE SEQUENCE</scope>
    <source>
        <strain evidence="8">RHP3577 ss4</strain>
    </source>
</reference>
<dbReference type="PROSITE" id="PS51469">
    <property type="entry name" value="SUN"/>
    <property type="match status" value="1"/>
</dbReference>
<organism evidence="8 9">
    <name type="scientific">Lentinula lateritia</name>
    <dbReference type="NCBI Taxonomy" id="40482"/>
    <lineage>
        <taxon>Eukaryota</taxon>
        <taxon>Fungi</taxon>
        <taxon>Dikarya</taxon>
        <taxon>Basidiomycota</taxon>
        <taxon>Agaricomycotina</taxon>
        <taxon>Agaricomycetes</taxon>
        <taxon>Agaricomycetidae</taxon>
        <taxon>Agaricales</taxon>
        <taxon>Marasmiineae</taxon>
        <taxon>Omphalotaceae</taxon>
        <taxon>Lentinula</taxon>
    </lineage>
</organism>
<feature type="region of interest" description="Disordered" evidence="5">
    <location>
        <begin position="19"/>
        <end position="49"/>
    </location>
</feature>
<dbReference type="PANTHER" id="PTHR12911:SF8">
    <property type="entry name" value="KLAROID PROTEIN-RELATED"/>
    <property type="match status" value="1"/>
</dbReference>
<keyword evidence="3 6" id="KW-1133">Transmembrane helix</keyword>
<sequence>MATEKLDYRRFVVADSSLRAQPPTSDPQLQSFPVVPTAPDTAQEDTSSDLSSRATFRSLLAPRISFQFCGSMVIALVSAIIGVYSSSLQSRFAPRFLFIACTILNLIWAVFMNEPFPRCDADGFHVFCGNCPMMSMTFSPHTAAGSCFEAPDFALGPDGAIVLALTSPTFFERLSPYEGHRSVQQDQFYAATPPLAVIEEDVRIGRCWKFAGGAGYVAIKMATPVHVTNISIHYPNHRELTPWRRQEVPKIIRLWALLPPEMDGSLVPHRSTSWELFDQTGLFVKPSALGEASTFIQGAIISYDVSKGTKQTFPADLPTQFLTTIVVVEVLDNWGSNVSTCLHRIAIHGEETWPEVST</sequence>
<comment type="caution">
    <text evidence="8">The sequence shown here is derived from an EMBL/GenBank/DDBJ whole genome shotgun (WGS) entry which is preliminary data.</text>
</comment>